<dbReference type="EMBL" id="CP015217">
    <property type="protein sequence ID" value="AOP33464.1"/>
    <property type="molecule type" value="Genomic_DNA"/>
</dbReference>
<protein>
    <submittedName>
        <fullName evidence="2">Transcriptional regulator</fullName>
    </submittedName>
</protein>
<feature type="compositionally biased region" description="Low complexity" evidence="1">
    <location>
        <begin position="362"/>
        <end position="382"/>
    </location>
</feature>
<feature type="compositionally biased region" description="Low complexity" evidence="1">
    <location>
        <begin position="345"/>
        <end position="354"/>
    </location>
</feature>
<organism evidence="2 3">
    <name type="scientific">Leptospira tipperaryensis</name>
    <dbReference type="NCBI Taxonomy" id="2564040"/>
    <lineage>
        <taxon>Bacteria</taxon>
        <taxon>Pseudomonadati</taxon>
        <taxon>Spirochaetota</taxon>
        <taxon>Spirochaetia</taxon>
        <taxon>Leptospirales</taxon>
        <taxon>Leptospiraceae</taxon>
        <taxon>Leptospira</taxon>
    </lineage>
</organism>
<sequence length="390" mass="44070">MKIEAIYRYFLITPATHLPVINESGDLIGLLSRKLIQMEMADLSSSDREYAQLPDSFLETEIPESFFQYFQRQKSIPVLAKTGEKKEEWDKVQVMAGLGKLVSENRAPELPTEEKKQELEQSSRSWFMELILQNFPDGLLATDLEGSSIFYNETFEQTILTKKYFRDSILQAERLLKEMSKNLLANYLKTNELRLEGSSPFSLQTYVNELECNVRIIVLKQGPKIVGYLYHFVSPRSGLGQQDANGLEFPSVSDAFLQKLPLETMLKEVESAFIFHSLKANQDNISHTALALGVPRTTLQNRIKFLELQNRYSLQRENPIPRKKANSSPVVESDSLEKVAKNGESSSGQKPSSPSKKKGKNASKSSSPSKKGSSSKSAFSKTPAKKRKQR</sequence>
<dbReference type="InterPro" id="IPR009057">
    <property type="entry name" value="Homeodomain-like_sf"/>
</dbReference>
<evidence type="ECO:0000313" key="3">
    <source>
        <dbReference type="Proteomes" id="UP000094197"/>
    </source>
</evidence>
<dbReference type="RefSeq" id="WP_069606701.1">
    <property type="nucleotide sequence ID" value="NZ_CP015217.1"/>
</dbReference>
<evidence type="ECO:0000256" key="1">
    <source>
        <dbReference type="SAM" id="MobiDB-lite"/>
    </source>
</evidence>
<dbReference type="KEGG" id="laj:A0128_06150"/>
<dbReference type="Proteomes" id="UP000094197">
    <property type="component" value="Chromosome 1"/>
</dbReference>
<proteinExistence type="predicted"/>
<dbReference type="Gene3D" id="1.10.10.60">
    <property type="entry name" value="Homeodomain-like"/>
    <property type="match status" value="1"/>
</dbReference>
<evidence type="ECO:0000313" key="2">
    <source>
        <dbReference type="EMBL" id="AOP33464.1"/>
    </source>
</evidence>
<gene>
    <name evidence="2" type="ORF">A0128_06150</name>
</gene>
<feature type="region of interest" description="Disordered" evidence="1">
    <location>
        <begin position="317"/>
        <end position="390"/>
    </location>
</feature>
<dbReference type="SUPFAM" id="SSF46689">
    <property type="entry name" value="Homeodomain-like"/>
    <property type="match status" value="1"/>
</dbReference>
<accession>A0A1D7UV92</accession>
<reference evidence="2 3" key="1">
    <citation type="submission" date="2016-04" db="EMBL/GenBank/DDBJ databases">
        <title>Complete genome seqeunce of Leptospira alstonii serovar Room22.</title>
        <authorList>
            <person name="Nally J.E."/>
            <person name="Bayles D.O."/>
            <person name="Hurley D."/>
            <person name="Fanning S."/>
            <person name="McMahon B.J."/>
            <person name="Arent Z."/>
        </authorList>
    </citation>
    <scope>NUCLEOTIDE SEQUENCE [LARGE SCALE GENOMIC DNA]</scope>
    <source>
        <strain evidence="2 3">GWTS #1</strain>
    </source>
</reference>
<dbReference type="AlphaFoldDB" id="A0A1D7UV92"/>
<dbReference type="OrthoDB" id="318194at2"/>
<name>A0A1D7UV92_9LEPT</name>
<keyword evidence="3" id="KW-1185">Reference proteome</keyword>